<sequence length="208" mass="22903">MNSMKRKNLNILTLAILGILLVSGVIAYVLSYSRYTSEIDQLTNQIEGLQQSLAEQKKENEDLQASILEAKKTITALEEQTTKSDLTQDYQSDNEAAEANKNQATADSSTTKNEGASVPLDEETDSDTHSEEPIFSEPTEAIELVKEYIGYANESNVHFDIEGNVPGSSDICIHVYEVVDDGESQHTATRGWYGVNLNSKSVYDTDGL</sequence>
<dbReference type="OrthoDB" id="574706at2"/>
<organism evidence="2 3">
    <name type="scientific">Pradoshia eiseniae</name>
    <dbReference type="NCBI Taxonomy" id="2064768"/>
    <lineage>
        <taxon>Bacteria</taxon>
        <taxon>Bacillati</taxon>
        <taxon>Bacillota</taxon>
        <taxon>Bacilli</taxon>
        <taxon>Bacillales</taxon>
        <taxon>Bacillaceae</taxon>
        <taxon>Pradoshia</taxon>
    </lineage>
</organism>
<protein>
    <submittedName>
        <fullName evidence="2">Uncharacterized protein</fullName>
    </submittedName>
</protein>
<comment type="caution">
    <text evidence="2">The sequence shown here is derived from an EMBL/GenBank/DDBJ whole genome shotgun (WGS) entry which is preliminary data.</text>
</comment>
<feature type="compositionally biased region" description="Polar residues" evidence="1">
    <location>
        <begin position="95"/>
        <end position="114"/>
    </location>
</feature>
<dbReference type="AlphaFoldDB" id="A0A2S7N177"/>
<gene>
    <name evidence="2" type="ORF">CYL18_07760</name>
</gene>
<proteinExistence type="predicted"/>
<keyword evidence="3" id="KW-1185">Reference proteome</keyword>
<name>A0A2S7N177_9BACI</name>
<evidence type="ECO:0000313" key="3">
    <source>
        <dbReference type="Proteomes" id="UP000239663"/>
    </source>
</evidence>
<evidence type="ECO:0000313" key="2">
    <source>
        <dbReference type="EMBL" id="PQD95776.1"/>
    </source>
</evidence>
<evidence type="ECO:0000256" key="1">
    <source>
        <dbReference type="SAM" id="MobiDB-lite"/>
    </source>
</evidence>
<reference evidence="2 3" key="1">
    <citation type="submission" date="2017-12" db="EMBL/GenBank/DDBJ databases">
        <title>Taxonomic description and draft genome of Pradoshia cofamensis Gen. nov., sp. nov., a thermotolerant bacillale isolated from anterior gut of earthworm Eisenia fetida.</title>
        <authorList>
            <person name="Saha T."/>
            <person name="Chakraborty R."/>
        </authorList>
    </citation>
    <scope>NUCLEOTIDE SEQUENCE [LARGE SCALE GENOMIC DNA]</scope>
    <source>
        <strain evidence="2 3">EAG3</strain>
    </source>
</reference>
<dbReference type="RefSeq" id="WP_104848920.1">
    <property type="nucleotide sequence ID" value="NZ_PKOZ01000003.1"/>
</dbReference>
<feature type="region of interest" description="Disordered" evidence="1">
    <location>
        <begin position="95"/>
        <end position="138"/>
    </location>
</feature>
<accession>A0A2S7N177</accession>
<dbReference type="Proteomes" id="UP000239663">
    <property type="component" value="Unassembled WGS sequence"/>
</dbReference>
<dbReference type="EMBL" id="PKOZ01000003">
    <property type="protein sequence ID" value="PQD95776.1"/>
    <property type="molecule type" value="Genomic_DNA"/>
</dbReference>